<comment type="caution">
    <text evidence="2">The sequence shown here is derived from an EMBL/GenBank/DDBJ whole genome shotgun (WGS) entry which is preliminary data.</text>
</comment>
<accession>A0ABU4GCA0</accession>
<protein>
    <recommendedName>
        <fullName evidence="4">Nucleotide kinase</fullName>
    </recommendedName>
</protein>
<evidence type="ECO:0000313" key="3">
    <source>
        <dbReference type="Proteomes" id="UP001282284"/>
    </source>
</evidence>
<proteinExistence type="predicted"/>
<feature type="coiled-coil region" evidence="1">
    <location>
        <begin position="292"/>
        <end position="319"/>
    </location>
</feature>
<reference evidence="2 3" key="1">
    <citation type="submission" date="2023-06" db="EMBL/GenBank/DDBJ databases">
        <title>Sporosarcina sp. nov., isolated from Korean traditional fermented seafood 'Jeotgal'.</title>
        <authorList>
            <person name="Yang A.I."/>
            <person name="Shin N.-R."/>
        </authorList>
    </citation>
    <scope>NUCLEOTIDE SEQUENCE [LARGE SCALE GENOMIC DNA]</scope>
    <source>
        <strain evidence="2 3">KCTC13119</strain>
    </source>
</reference>
<dbReference type="Proteomes" id="UP001282284">
    <property type="component" value="Unassembled WGS sequence"/>
</dbReference>
<keyword evidence="3" id="KW-1185">Reference proteome</keyword>
<name>A0ABU4GCA0_9BACL</name>
<gene>
    <name evidence="2" type="ORF">QT711_12185</name>
</gene>
<sequence>MVIIYGTITEYMGTAYTGRGIAHKYDTLIATAEQTLLLKAPPTNTVSDLLNEATTYFIKRGFDVDRFHNPVDVDRIDAIFISAFGLFILQSSHPVALEPTEFGGRHRVISFYDTFDENKLQAQTTDLKKIAEESDLQRTKLLQAMTNAIHIHEEKEALNIPRVMWKEHDELLESLKVELFGTMKLHKKSTVAHRIAGSLAPGGSRDYLPSITSRVKRRILMKGLSGTGKSTMLKTLGKEAEQRGIDVQYGWCGLDPNSVDLLLFPELSVCLFDATLPHEYDPERPGDEILDLVSLVAENAEAEEAVQEIEGRYKEKIMDGIGYMHAFAQSESKLRDVMDKAIDRKRFEEKAKQFWACIHE</sequence>
<organism evidence="2 3">
    <name type="scientific">Sporosarcina saromensis</name>
    <dbReference type="NCBI Taxonomy" id="359365"/>
    <lineage>
        <taxon>Bacteria</taxon>
        <taxon>Bacillati</taxon>
        <taxon>Bacillota</taxon>
        <taxon>Bacilli</taxon>
        <taxon>Bacillales</taxon>
        <taxon>Caryophanaceae</taxon>
        <taxon>Sporosarcina</taxon>
    </lineage>
</organism>
<evidence type="ECO:0000256" key="1">
    <source>
        <dbReference type="SAM" id="Coils"/>
    </source>
</evidence>
<evidence type="ECO:0000313" key="2">
    <source>
        <dbReference type="EMBL" id="MDW0113948.1"/>
    </source>
</evidence>
<evidence type="ECO:0008006" key="4">
    <source>
        <dbReference type="Google" id="ProtNLM"/>
    </source>
</evidence>
<dbReference type="SUPFAM" id="SSF52540">
    <property type="entry name" value="P-loop containing nucleoside triphosphate hydrolases"/>
    <property type="match status" value="1"/>
</dbReference>
<dbReference type="EMBL" id="JAUBDI010000011">
    <property type="protein sequence ID" value="MDW0113948.1"/>
    <property type="molecule type" value="Genomic_DNA"/>
</dbReference>
<dbReference type="InterPro" id="IPR027417">
    <property type="entry name" value="P-loop_NTPase"/>
</dbReference>
<keyword evidence="1" id="KW-0175">Coiled coil</keyword>